<dbReference type="SUPFAM" id="SSF47240">
    <property type="entry name" value="Ferritin-like"/>
    <property type="match status" value="1"/>
</dbReference>
<name>A0A9D2RGT6_9BURK</name>
<dbReference type="PANTHER" id="PTHR42782">
    <property type="entry name" value="SI:CH73-314G15.3"/>
    <property type="match status" value="1"/>
</dbReference>
<reference evidence="1" key="2">
    <citation type="submission" date="2021-04" db="EMBL/GenBank/DDBJ databases">
        <authorList>
            <person name="Gilroy R."/>
        </authorList>
    </citation>
    <scope>NUCLEOTIDE SEQUENCE</scope>
    <source>
        <strain evidence="1">9264</strain>
    </source>
</reference>
<proteinExistence type="predicted"/>
<dbReference type="PANTHER" id="PTHR42782:SF4">
    <property type="entry name" value="DUF455 DOMAIN-CONTAINING PROTEIN"/>
    <property type="match status" value="1"/>
</dbReference>
<dbReference type="CDD" id="cd00657">
    <property type="entry name" value="Ferritin_like"/>
    <property type="match status" value="1"/>
</dbReference>
<reference evidence="1" key="1">
    <citation type="journal article" date="2021" name="PeerJ">
        <title>Extensive microbial diversity within the chicken gut microbiome revealed by metagenomics and culture.</title>
        <authorList>
            <person name="Gilroy R."/>
            <person name="Ravi A."/>
            <person name="Getino M."/>
            <person name="Pursley I."/>
            <person name="Horton D.L."/>
            <person name="Alikhan N.F."/>
            <person name="Baker D."/>
            <person name="Gharbi K."/>
            <person name="Hall N."/>
            <person name="Watson M."/>
            <person name="Adriaenssens E.M."/>
            <person name="Foster-Nyarko E."/>
            <person name="Jarju S."/>
            <person name="Secka A."/>
            <person name="Antonio M."/>
            <person name="Oren A."/>
            <person name="Chaudhuri R.R."/>
            <person name="La Ragione R."/>
            <person name="Hildebrand F."/>
            <person name="Pallen M.J."/>
        </authorList>
    </citation>
    <scope>NUCLEOTIDE SEQUENCE</scope>
    <source>
        <strain evidence="1">9264</strain>
    </source>
</reference>
<dbReference type="Pfam" id="PF04305">
    <property type="entry name" value="DUF455"/>
    <property type="match status" value="1"/>
</dbReference>
<comment type="caution">
    <text evidence="1">The sequence shown here is derived from an EMBL/GenBank/DDBJ whole genome shotgun (WGS) entry which is preliminary data.</text>
</comment>
<dbReference type="InterPro" id="IPR009078">
    <property type="entry name" value="Ferritin-like_SF"/>
</dbReference>
<evidence type="ECO:0000313" key="1">
    <source>
        <dbReference type="EMBL" id="HJD43570.1"/>
    </source>
</evidence>
<dbReference type="EMBL" id="DWUQ01000018">
    <property type="protein sequence ID" value="HJD43570.1"/>
    <property type="molecule type" value="Genomic_DNA"/>
</dbReference>
<dbReference type="PIRSF" id="PIRSF012318">
    <property type="entry name" value="UCP012318"/>
    <property type="match status" value="1"/>
</dbReference>
<organism evidence="1 2">
    <name type="scientific">Candidatus Paenalcaligenes intestinipullorum</name>
    <dbReference type="NCBI Taxonomy" id="2838718"/>
    <lineage>
        <taxon>Bacteria</taxon>
        <taxon>Pseudomonadati</taxon>
        <taxon>Pseudomonadota</taxon>
        <taxon>Betaproteobacteria</taxon>
        <taxon>Burkholderiales</taxon>
        <taxon>Alcaligenaceae</taxon>
        <taxon>Paenalcaligenes</taxon>
    </lineage>
</organism>
<sequence length="277" mass="31119">MSETLSQCLRRLAREALQEPDPALKSQMVIDLHTRPVAHIDPLAVYPEPSLLPGRPTQPTIVAPQHVPQRGLGTVEGRAGLVHALAHIEFNAINLALDIIWRYPNLPESFYGGWLTVAYEEVVHFNLLRQHLLQLGYDYGSFPAHDGLWDMAERTKEDLLARLALVPRTLEARGLDACPIVRNKLAKAGDQAAAEILDIILRDEVGHVALGNYWYRRLAAEFKHDPLTEYPQLAIQYRAPRLRGPFNIPARLKAGFTPAELDWLQDQDKAKAKSENA</sequence>
<dbReference type="Proteomes" id="UP000823889">
    <property type="component" value="Unassembled WGS sequence"/>
</dbReference>
<evidence type="ECO:0000313" key="2">
    <source>
        <dbReference type="Proteomes" id="UP000823889"/>
    </source>
</evidence>
<protein>
    <submittedName>
        <fullName evidence="1">Ferritin-like domain-containing protein</fullName>
    </submittedName>
</protein>
<dbReference type="InterPro" id="IPR011197">
    <property type="entry name" value="UCP012318"/>
</dbReference>
<dbReference type="InterPro" id="IPR007402">
    <property type="entry name" value="DUF455"/>
</dbReference>
<accession>A0A9D2RGT6</accession>
<gene>
    <name evidence="1" type="ORF">H9906_00890</name>
</gene>
<dbReference type="AlphaFoldDB" id="A0A9D2RGT6"/>